<feature type="coiled-coil region" evidence="1">
    <location>
        <begin position="157"/>
        <end position="262"/>
    </location>
</feature>
<feature type="region of interest" description="Disordered" evidence="2">
    <location>
        <begin position="325"/>
        <end position="345"/>
    </location>
</feature>
<evidence type="ECO:0000313" key="4">
    <source>
        <dbReference type="Proteomes" id="UP001632037"/>
    </source>
</evidence>
<evidence type="ECO:0000256" key="1">
    <source>
        <dbReference type="SAM" id="Coils"/>
    </source>
</evidence>
<comment type="caution">
    <text evidence="3">The sequence shown here is derived from an EMBL/GenBank/DDBJ whole genome shotgun (WGS) entry which is preliminary data.</text>
</comment>
<proteinExistence type="predicted"/>
<accession>A0ABD3F5E1</accession>
<dbReference type="EMBL" id="JBIMZQ010000033">
    <property type="protein sequence ID" value="KAL3662058.1"/>
    <property type="molecule type" value="Genomic_DNA"/>
</dbReference>
<feature type="compositionally biased region" description="Polar residues" evidence="2">
    <location>
        <begin position="295"/>
        <end position="308"/>
    </location>
</feature>
<sequence length="345" mass="38475">MTVSRHSPIDSMDDENVDALAALQTNGGLSEHVRLRGMTTCPHCHLGFGRTSLPIHVRRCRALLPPTVEEEVAANTEQCQPVHSRRRKEVRSLVDLCLRFVTRHFESVCMERIVAFPEAEAALIASMPSNLVHRMVINLVKESKRIKAKDREGRATIETLESALQGARRDVAQLESARDWAAISRSRMAEQQHVADRLQRELDTTKLALASAEVENQKLRAKTEAAGEKLLRLEAKINTLNAEKAALKKASTEAQRREMEATRQLALATKTAKTRSCTARPNSRRTGYYRDRSHSLSSHDGNGSSRDGSLNRKAFATQSSLLLYHARPQADGSKIPYPKISNTRA</sequence>
<reference evidence="3 4" key="1">
    <citation type="submission" date="2024-09" db="EMBL/GenBank/DDBJ databases">
        <title>Genome sequencing and assembly of Phytophthora oleae, isolate VK10A, causative agent of rot of olive drupes.</title>
        <authorList>
            <person name="Conti Taguali S."/>
            <person name="Riolo M."/>
            <person name="La Spada F."/>
            <person name="Cacciola S.O."/>
            <person name="Dionisio G."/>
        </authorList>
    </citation>
    <scope>NUCLEOTIDE SEQUENCE [LARGE SCALE GENOMIC DNA]</scope>
    <source>
        <strain evidence="3 4">VK10A</strain>
    </source>
</reference>
<gene>
    <name evidence="3" type="ORF">V7S43_012862</name>
</gene>
<organism evidence="3 4">
    <name type="scientific">Phytophthora oleae</name>
    <dbReference type="NCBI Taxonomy" id="2107226"/>
    <lineage>
        <taxon>Eukaryota</taxon>
        <taxon>Sar</taxon>
        <taxon>Stramenopiles</taxon>
        <taxon>Oomycota</taxon>
        <taxon>Peronosporomycetes</taxon>
        <taxon>Peronosporales</taxon>
        <taxon>Peronosporaceae</taxon>
        <taxon>Phytophthora</taxon>
    </lineage>
</organism>
<evidence type="ECO:0000313" key="3">
    <source>
        <dbReference type="EMBL" id="KAL3662058.1"/>
    </source>
</evidence>
<feature type="region of interest" description="Disordered" evidence="2">
    <location>
        <begin position="268"/>
        <end position="311"/>
    </location>
</feature>
<name>A0ABD3F5E1_9STRA</name>
<feature type="compositionally biased region" description="Polar residues" evidence="2">
    <location>
        <begin position="274"/>
        <end position="285"/>
    </location>
</feature>
<dbReference type="Proteomes" id="UP001632037">
    <property type="component" value="Unassembled WGS sequence"/>
</dbReference>
<evidence type="ECO:0000256" key="2">
    <source>
        <dbReference type="SAM" id="MobiDB-lite"/>
    </source>
</evidence>
<keyword evidence="4" id="KW-1185">Reference proteome</keyword>
<protein>
    <submittedName>
        <fullName evidence="3">Uncharacterized protein</fullName>
    </submittedName>
</protein>
<keyword evidence="1" id="KW-0175">Coiled coil</keyword>
<dbReference type="AlphaFoldDB" id="A0ABD3F5E1"/>